<feature type="transmembrane region" description="Helical" evidence="6">
    <location>
        <begin position="34"/>
        <end position="51"/>
    </location>
</feature>
<comment type="subcellular location">
    <subcellularLocation>
        <location evidence="1">Cell membrane</location>
        <topology evidence="1">Multi-pass membrane protein</topology>
    </subcellularLocation>
</comment>
<dbReference type="PANTHER" id="PTHR32322:SF18">
    <property type="entry name" value="S-ADENOSYLMETHIONINE_S-ADENOSYLHOMOCYSTEINE TRANSPORTER"/>
    <property type="match status" value="1"/>
</dbReference>
<evidence type="ECO:0000313" key="8">
    <source>
        <dbReference type="EMBL" id="QCC84633.1"/>
    </source>
</evidence>
<feature type="transmembrane region" description="Helical" evidence="6">
    <location>
        <begin position="150"/>
        <end position="173"/>
    </location>
</feature>
<accession>A0A4P7UFD6</accession>
<feature type="transmembrane region" description="Helical" evidence="6">
    <location>
        <begin position="117"/>
        <end position="138"/>
    </location>
</feature>
<evidence type="ECO:0000256" key="1">
    <source>
        <dbReference type="ARBA" id="ARBA00004651"/>
    </source>
</evidence>
<proteinExistence type="predicted"/>
<protein>
    <submittedName>
        <fullName evidence="8">DMT family transporter</fullName>
    </submittedName>
</protein>
<sequence>MGFFYSIISSAAFGLIPLFTLPLMHVGVAGATALFYRFAIAAVVLGIVLALRGECFRTRVIDLCKLAGMSFMYTMAALLFFWGFKYMPSGVVATIQFTYPVMVMLIMTFFYHERFSWITAASIMLAIVGVYLLCGGTGSDMGSNMGGAGLLAVALLLLSALCNAIYITGIYAARIPNMSGLVMTFYVLAFSTVISGGNAVFSGSFQVLHSWWELLLATLLAVVTAVVSNLTLILAIQRIGSTLTSIMGVMEPVTAVAVGILVFHEPFSLSLVAGVALIAASVVLVMLGKQITAFLQRRKPA</sequence>
<dbReference type="EMBL" id="CP036295">
    <property type="protein sequence ID" value="QCC84633.1"/>
    <property type="molecule type" value="Genomic_DNA"/>
</dbReference>
<keyword evidence="4 6" id="KW-1133">Transmembrane helix</keyword>
<dbReference type="OrthoDB" id="9806740at2"/>
<feature type="transmembrane region" description="Helical" evidence="6">
    <location>
        <begin position="185"/>
        <end position="208"/>
    </location>
</feature>
<dbReference type="GO" id="GO:0005886">
    <property type="term" value="C:plasma membrane"/>
    <property type="evidence" value="ECO:0007669"/>
    <property type="project" value="UniProtKB-SubCell"/>
</dbReference>
<keyword evidence="2" id="KW-1003">Cell membrane</keyword>
<feature type="domain" description="EamA" evidence="7">
    <location>
        <begin position="2"/>
        <end position="133"/>
    </location>
</feature>
<evidence type="ECO:0000256" key="5">
    <source>
        <dbReference type="ARBA" id="ARBA00023136"/>
    </source>
</evidence>
<gene>
    <name evidence="8" type="ORF">DDIC_01800</name>
</gene>
<evidence type="ECO:0000256" key="3">
    <source>
        <dbReference type="ARBA" id="ARBA00022692"/>
    </source>
</evidence>
<dbReference type="RefSeq" id="WP_136398868.1">
    <property type="nucleotide sequence ID" value="NZ_CP036295.1"/>
</dbReference>
<dbReference type="Pfam" id="PF00892">
    <property type="entry name" value="EamA"/>
    <property type="match status" value="2"/>
</dbReference>
<evidence type="ECO:0000256" key="6">
    <source>
        <dbReference type="SAM" id="Phobius"/>
    </source>
</evidence>
<dbReference type="SUPFAM" id="SSF103481">
    <property type="entry name" value="Multidrug resistance efflux transporter EmrE"/>
    <property type="match status" value="2"/>
</dbReference>
<dbReference type="InterPro" id="IPR037185">
    <property type="entry name" value="EmrE-like"/>
</dbReference>
<feature type="transmembrane region" description="Helical" evidence="6">
    <location>
        <begin position="214"/>
        <end position="236"/>
    </location>
</feature>
<feature type="domain" description="EamA" evidence="7">
    <location>
        <begin position="151"/>
        <end position="286"/>
    </location>
</feature>
<name>A0A4P7UFD6_DESDE</name>
<keyword evidence="3 6" id="KW-0812">Transmembrane</keyword>
<organism evidence="8 9">
    <name type="scientific">Desulfovibrio desulfuricans</name>
    <dbReference type="NCBI Taxonomy" id="876"/>
    <lineage>
        <taxon>Bacteria</taxon>
        <taxon>Pseudomonadati</taxon>
        <taxon>Thermodesulfobacteriota</taxon>
        <taxon>Desulfovibrionia</taxon>
        <taxon>Desulfovibrionales</taxon>
        <taxon>Desulfovibrionaceae</taxon>
        <taxon>Desulfovibrio</taxon>
    </lineage>
</organism>
<feature type="transmembrane region" description="Helical" evidence="6">
    <location>
        <begin position="269"/>
        <end position="288"/>
    </location>
</feature>
<evidence type="ECO:0000313" key="9">
    <source>
        <dbReference type="Proteomes" id="UP000297065"/>
    </source>
</evidence>
<feature type="transmembrane region" description="Helical" evidence="6">
    <location>
        <begin position="90"/>
        <end position="110"/>
    </location>
</feature>
<feature type="transmembrane region" description="Helical" evidence="6">
    <location>
        <begin position="243"/>
        <end position="263"/>
    </location>
</feature>
<dbReference type="PANTHER" id="PTHR32322">
    <property type="entry name" value="INNER MEMBRANE TRANSPORTER"/>
    <property type="match status" value="1"/>
</dbReference>
<dbReference type="Proteomes" id="UP000297065">
    <property type="component" value="Chromosome"/>
</dbReference>
<dbReference type="AlphaFoldDB" id="A0A4P7UFD6"/>
<evidence type="ECO:0000256" key="4">
    <source>
        <dbReference type="ARBA" id="ARBA00022989"/>
    </source>
</evidence>
<keyword evidence="5 6" id="KW-0472">Membrane</keyword>
<dbReference type="InterPro" id="IPR050638">
    <property type="entry name" value="AA-Vitamin_Transporters"/>
</dbReference>
<reference evidence="8 9" key="1">
    <citation type="submission" date="2019-02" db="EMBL/GenBank/DDBJ databases">
        <title>Complete Genome Sequence of Desulfovibrio desulfuricans IC1, a Sulfonate Utilizing Anaerobe.</title>
        <authorList>
            <person name="Day L.A."/>
            <person name="De Leon K.B."/>
            <person name="Wall J.D."/>
        </authorList>
    </citation>
    <scope>NUCLEOTIDE SEQUENCE [LARGE SCALE GENOMIC DNA]</scope>
    <source>
        <strain evidence="8 9">IC1</strain>
    </source>
</reference>
<evidence type="ECO:0000256" key="2">
    <source>
        <dbReference type="ARBA" id="ARBA00022475"/>
    </source>
</evidence>
<evidence type="ECO:0000259" key="7">
    <source>
        <dbReference type="Pfam" id="PF00892"/>
    </source>
</evidence>
<dbReference type="InterPro" id="IPR000620">
    <property type="entry name" value="EamA_dom"/>
</dbReference>
<feature type="transmembrane region" description="Helical" evidence="6">
    <location>
        <begin position="7"/>
        <end position="28"/>
    </location>
</feature>
<feature type="transmembrane region" description="Helical" evidence="6">
    <location>
        <begin position="63"/>
        <end position="84"/>
    </location>
</feature>